<dbReference type="CDD" id="cd01392">
    <property type="entry name" value="HTH_LacI"/>
    <property type="match status" value="1"/>
</dbReference>
<dbReference type="CDD" id="cd06296">
    <property type="entry name" value="PBP1_CatR-like"/>
    <property type="match status" value="1"/>
</dbReference>
<dbReference type="InterPro" id="IPR010982">
    <property type="entry name" value="Lambda_DNA-bd_dom_sf"/>
</dbReference>
<dbReference type="InterPro" id="IPR001387">
    <property type="entry name" value="Cro/C1-type_HTH"/>
</dbReference>
<evidence type="ECO:0000313" key="7">
    <source>
        <dbReference type="Proteomes" id="UP001499930"/>
    </source>
</evidence>
<proteinExistence type="predicted"/>
<dbReference type="PROSITE" id="PS50943">
    <property type="entry name" value="HTH_CROC1"/>
    <property type="match status" value="1"/>
</dbReference>
<dbReference type="InterPro" id="IPR028082">
    <property type="entry name" value="Peripla_BP_I"/>
</dbReference>
<gene>
    <name evidence="6" type="ORF">GCM10017559_34600</name>
</gene>
<dbReference type="GO" id="GO:0003677">
    <property type="term" value="F:DNA binding"/>
    <property type="evidence" value="ECO:0007669"/>
    <property type="project" value="UniProtKB-KW"/>
</dbReference>
<keyword evidence="2 6" id="KW-0238">DNA-binding</keyword>
<dbReference type="PROSITE" id="PS50932">
    <property type="entry name" value="HTH_LACI_2"/>
    <property type="match status" value="1"/>
</dbReference>
<dbReference type="PANTHER" id="PTHR30146">
    <property type="entry name" value="LACI-RELATED TRANSCRIPTIONAL REPRESSOR"/>
    <property type="match status" value="1"/>
</dbReference>
<dbReference type="Gene3D" id="1.10.260.40">
    <property type="entry name" value="lambda repressor-like DNA-binding domains"/>
    <property type="match status" value="1"/>
</dbReference>
<evidence type="ECO:0000259" key="4">
    <source>
        <dbReference type="PROSITE" id="PS50932"/>
    </source>
</evidence>
<dbReference type="RefSeq" id="WP_344895711.1">
    <property type="nucleotide sequence ID" value="NZ_BAAAWD010000007.1"/>
</dbReference>
<dbReference type="EMBL" id="BAAAWD010000007">
    <property type="protein sequence ID" value="GAA3009223.1"/>
    <property type="molecule type" value="Genomic_DNA"/>
</dbReference>
<dbReference type="SUPFAM" id="SSF47413">
    <property type="entry name" value="lambda repressor-like DNA-binding domains"/>
    <property type="match status" value="1"/>
</dbReference>
<name>A0ABN3XYX1_9ACTN</name>
<dbReference type="Pfam" id="PF13377">
    <property type="entry name" value="Peripla_BP_3"/>
    <property type="match status" value="1"/>
</dbReference>
<evidence type="ECO:0000256" key="1">
    <source>
        <dbReference type="ARBA" id="ARBA00023015"/>
    </source>
</evidence>
<dbReference type="PROSITE" id="PS00356">
    <property type="entry name" value="HTH_LACI_1"/>
    <property type="match status" value="1"/>
</dbReference>
<dbReference type="PANTHER" id="PTHR30146:SF153">
    <property type="entry name" value="LACTOSE OPERON REPRESSOR"/>
    <property type="match status" value="1"/>
</dbReference>
<dbReference type="InterPro" id="IPR046335">
    <property type="entry name" value="LacI/GalR-like_sensor"/>
</dbReference>
<keyword evidence="1" id="KW-0805">Transcription regulation</keyword>
<dbReference type="InterPro" id="IPR000843">
    <property type="entry name" value="HTH_LacI"/>
</dbReference>
<dbReference type="SUPFAM" id="SSF53822">
    <property type="entry name" value="Periplasmic binding protein-like I"/>
    <property type="match status" value="1"/>
</dbReference>
<reference evidence="6 7" key="1">
    <citation type="journal article" date="2019" name="Int. J. Syst. Evol. Microbiol.">
        <title>The Global Catalogue of Microorganisms (GCM) 10K type strain sequencing project: providing services to taxonomists for standard genome sequencing and annotation.</title>
        <authorList>
            <consortium name="The Broad Institute Genomics Platform"/>
            <consortium name="The Broad Institute Genome Sequencing Center for Infectious Disease"/>
            <person name="Wu L."/>
            <person name="Ma J."/>
        </authorList>
    </citation>
    <scope>NUCLEOTIDE SEQUENCE [LARGE SCALE GENOMIC DNA]</scope>
    <source>
        <strain evidence="6 7">JCM 3106</strain>
    </source>
</reference>
<dbReference type="Proteomes" id="UP001499930">
    <property type="component" value="Unassembled WGS sequence"/>
</dbReference>
<dbReference type="SMART" id="SM00354">
    <property type="entry name" value="HTH_LACI"/>
    <property type="match status" value="1"/>
</dbReference>
<protein>
    <submittedName>
        <fullName evidence="6">LacI family DNA-binding transcriptional regulator</fullName>
    </submittedName>
</protein>
<comment type="caution">
    <text evidence="6">The sequence shown here is derived from an EMBL/GenBank/DDBJ whole genome shotgun (WGS) entry which is preliminary data.</text>
</comment>
<keyword evidence="3" id="KW-0804">Transcription</keyword>
<accession>A0ABN3XYX1</accession>
<evidence type="ECO:0000256" key="3">
    <source>
        <dbReference type="ARBA" id="ARBA00023163"/>
    </source>
</evidence>
<feature type="domain" description="HTH cro/C1-type" evidence="5">
    <location>
        <begin position="18"/>
        <end position="48"/>
    </location>
</feature>
<evidence type="ECO:0000259" key="5">
    <source>
        <dbReference type="PROSITE" id="PS50943"/>
    </source>
</evidence>
<sequence length="350" mass="37980">MTWPEERFSDPMSSPQALTLAELAERAGVSTATVSKVINGRTEVAPETRALVEGLIREHGYRRQRQRVRPARLIEVVFHELAGDYPVEIIKGVQQVARRNHAAVVISDFQGDHTPGRTWIEEVMSRRSTGVITVFSSLTSSQRDQLATRNIPLVMLDPLDLPMSGVPSVSAANWSGGLVATRHLLELGHRRIAVITGPPNAVSSRARVDGYRAALEMAGLSVDPDLVRTGDYHIVSGLKRTKELMGLPDPPTAIFTSNDGQAVGAYWAAAELKLRIPDDLSVIGFDDMPSVRWTLPPLTTVRQPLTEMGNAAATMLLALADGRQPAQTRVEVGTELVVRGSTAPIGNRPA</sequence>
<organism evidence="6 7">
    <name type="scientific">Streptosporangium longisporum</name>
    <dbReference type="NCBI Taxonomy" id="46187"/>
    <lineage>
        <taxon>Bacteria</taxon>
        <taxon>Bacillati</taxon>
        <taxon>Actinomycetota</taxon>
        <taxon>Actinomycetes</taxon>
        <taxon>Streptosporangiales</taxon>
        <taxon>Streptosporangiaceae</taxon>
        <taxon>Streptosporangium</taxon>
    </lineage>
</organism>
<evidence type="ECO:0000313" key="6">
    <source>
        <dbReference type="EMBL" id="GAA3009223.1"/>
    </source>
</evidence>
<evidence type="ECO:0000256" key="2">
    <source>
        <dbReference type="ARBA" id="ARBA00023125"/>
    </source>
</evidence>
<dbReference type="Pfam" id="PF00356">
    <property type="entry name" value="LacI"/>
    <property type="match status" value="1"/>
</dbReference>
<feature type="domain" description="HTH lacI-type" evidence="4">
    <location>
        <begin position="18"/>
        <end position="72"/>
    </location>
</feature>
<keyword evidence="7" id="KW-1185">Reference proteome</keyword>
<dbReference type="Gene3D" id="3.40.50.2300">
    <property type="match status" value="2"/>
</dbReference>